<dbReference type="AlphaFoldDB" id="A1ZKP2"/>
<dbReference type="InterPro" id="IPR011467">
    <property type="entry name" value="DUF1573"/>
</dbReference>
<dbReference type="Pfam" id="PF07610">
    <property type="entry name" value="DUF1573"/>
    <property type="match status" value="1"/>
</dbReference>
<dbReference type="PROSITE" id="PS51257">
    <property type="entry name" value="PROKAR_LIPOPROTEIN"/>
    <property type="match status" value="1"/>
</dbReference>
<feature type="compositionally biased region" description="Low complexity" evidence="1">
    <location>
        <begin position="42"/>
        <end position="62"/>
    </location>
</feature>
<comment type="caution">
    <text evidence="2">The sequence shown here is derived from an EMBL/GenBank/DDBJ whole genome shotgun (WGS) entry which is preliminary data.</text>
</comment>
<dbReference type="Proteomes" id="UP000004095">
    <property type="component" value="Unassembled WGS sequence"/>
</dbReference>
<evidence type="ECO:0000256" key="1">
    <source>
        <dbReference type="SAM" id="MobiDB-lite"/>
    </source>
</evidence>
<evidence type="ECO:0000313" key="2">
    <source>
        <dbReference type="EMBL" id="EAY28858.1"/>
    </source>
</evidence>
<evidence type="ECO:0000313" key="3">
    <source>
        <dbReference type="Proteomes" id="UP000004095"/>
    </source>
</evidence>
<keyword evidence="3" id="KW-1185">Reference proteome</keyword>
<accession>A1ZKP2</accession>
<feature type="region of interest" description="Disordered" evidence="1">
    <location>
        <begin position="42"/>
        <end position="82"/>
    </location>
</feature>
<organism evidence="2 3">
    <name type="scientific">Microscilla marina ATCC 23134</name>
    <dbReference type="NCBI Taxonomy" id="313606"/>
    <lineage>
        <taxon>Bacteria</taxon>
        <taxon>Pseudomonadati</taxon>
        <taxon>Bacteroidota</taxon>
        <taxon>Cytophagia</taxon>
        <taxon>Cytophagales</taxon>
        <taxon>Microscillaceae</taxon>
        <taxon>Microscilla</taxon>
    </lineage>
</organism>
<gene>
    <name evidence="2" type="ORF">M23134_00011</name>
</gene>
<sequence>MKRNLLLVVTLLWAFTACDSKSKESQTENGDTTATVVAGNTKESAANNNTENNNNQTVVSTTGENKTESTKPTNENDNGPKASIKFEKMTHDFGEITEGTVAKHTFTFTNSGDVPLVVKSARGSCGCTVPDWPKEPIAPGKTGEIKVQFNSQGKPGTQAKTVTLTTNTAAGTEVLNIKAQVKAVAKVNGPVKK</sequence>
<dbReference type="PANTHER" id="PTHR37833">
    <property type="entry name" value="LIPOPROTEIN-RELATED"/>
    <property type="match status" value="1"/>
</dbReference>
<dbReference type="InterPro" id="IPR013783">
    <property type="entry name" value="Ig-like_fold"/>
</dbReference>
<dbReference type="PANTHER" id="PTHR37833:SF1">
    <property type="entry name" value="SIGNAL PEPTIDE PROTEIN"/>
    <property type="match status" value="1"/>
</dbReference>
<dbReference type="RefSeq" id="WP_002696966.1">
    <property type="nucleotide sequence ID" value="NZ_AAWS01000013.1"/>
</dbReference>
<reference evidence="2 3" key="1">
    <citation type="submission" date="2007-01" db="EMBL/GenBank/DDBJ databases">
        <authorList>
            <person name="Haygood M."/>
            <person name="Podell S."/>
            <person name="Anderson C."/>
            <person name="Hopkinson B."/>
            <person name="Roe K."/>
            <person name="Barbeau K."/>
            <person name="Gaasterland T."/>
            <person name="Ferriera S."/>
            <person name="Johnson J."/>
            <person name="Kravitz S."/>
            <person name="Beeson K."/>
            <person name="Sutton G."/>
            <person name="Rogers Y.-H."/>
            <person name="Friedman R."/>
            <person name="Frazier M."/>
            <person name="Venter J.C."/>
        </authorList>
    </citation>
    <scope>NUCLEOTIDE SEQUENCE [LARGE SCALE GENOMIC DNA]</scope>
    <source>
        <strain evidence="2 3">ATCC 23134</strain>
    </source>
</reference>
<protein>
    <submittedName>
        <fullName evidence="2">Lipoprotein, putative</fullName>
    </submittedName>
</protein>
<dbReference type="OrthoDB" id="826619at2"/>
<dbReference type="EMBL" id="AAWS01000013">
    <property type="protein sequence ID" value="EAY28858.1"/>
    <property type="molecule type" value="Genomic_DNA"/>
</dbReference>
<proteinExistence type="predicted"/>
<name>A1ZKP2_MICM2</name>
<dbReference type="Gene3D" id="2.60.40.10">
    <property type="entry name" value="Immunoglobulins"/>
    <property type="match status" value="1"/>
</dbReference>
<keyword evidence="2" id="KW-0449">Lipoprotein</keyword>
<dbReference type="eggNOG" id="ENOG5031EK1">
    <property type="taxonomic scope" value="Bacteria"/>
</dbReference>